<name>A0A1H9KUX3_9HYPH</name>
<reference evidence="3 4" key="1">
    <citation type="submission" date="2016-10" db="EMBL/GenBank/DDBJ databases">
        <authorList>
            <person name="de Groot N.N."/>
        </authorList>
    </citation>
    <scope>NUCLEOTIDE SEQUENCE [LARGE SCALE GENOMIC DNA]</scope>
    <source>
        <strain evidence="3 4">A52C2</strain>
    </source>
</reference>
<dbReference type="PANTHER" id="PTHR40547:SF1">
    <property type="entry name" value="SLL0298 PROTEIN"/>
    <property type="match status" value="1"/>
</dbReference>
<proteinExistence type="predicted"/>
<keyword evidence="4" id="KW-1185">Reference proteome</keyword>
<feature type="transmembrane region" description="Helical" evidence="1">
    <location>
        <begin position="36"/>
        <end position="56"/>
    </location>
</feature>
<evidence type="ECO:0000313" key="4">
    <source>
        <dbReference type="Proteomes" id="UP000199647"/>
    </source>
</evidence>
<dbReference type="OrthoDB" id="9816152at2"/>
<dbReference type="PANTHER" id="PTHR40547">
    <property type="entry name" value="SLL0298 PROTEIN"/>
    <property type="match status" value="1"/>
</dbReference>
<feature type="domain" description="DUF2062" evidence="2">
    <location>
        <begin position="27"/>
        <end position="173"/>
    </location>
</feature>
<evidence type="ECO:0000313" key="3">
    <source>
        <dbReference type="EMBL" id="SER02819.1"/>
    </source>
</evidence>
<sequence length="202" mass="22798">MLFRRRKKETSWERLRTHLWPRVSWKRSARYYVMRTLRLAASPYAVGMGVAIGVFVSCTPFLGLHFVLTFALCWLLGGNMIGGIMGTTVGNPVVYAVLWPVSYKLGQFILRGGEGGEHVPPQLEHHLLHQSFDRLWPILKPMTVGGCLIGLAAGALVYLLVYQGVKVYQAGRRERFAKAREKRIADKHKALGDQPPELQVRT</sequence>
<keyword evidence="1" id="KW-0812">Transmembrane</keyword>
<dbReference type="STRING" id="1855383.SAMN05216548_11092"/>
<keyword evidence="1" id="KW-0472">Membrane</keyword>
<feature type="transmembrane region" description="Helical" evidence="1">
    <location>
        <begin position="142"/>
        <end position="165"/>
    </location>
</feature>
<dbReference type="EMBL" id="FOFG01000010">
    <property type="protein sequence ID" value="SER02819.1"/>
    <property type="molecule type" value="Genomic_DNA"/>
</dbReference>
<keyword evidence="1" id="KW-1133">Transmembrane helix</keyword>
<evidence type="ECO:0000259" key="2">
    <source>
        <dbReference type="Pfam" id="PF09835"/>
    </source>
</evidence>
<evidence type="ECO:0000256" key="1">
    <source>
        <dbReference type="SAM" id="Phobius"/>
    </source>
</evidence>
<protein>
    <recommendedName>
        <fullName evidence="2">DUF2062 domain-containing protein</fullName>
    </recommendedName>
</protein>
<accession>A0A1H9KUX3</accession>
<gene>
    <name evidence="3" type="ORF">SAMN05216548_11092</name>
</gene>
<dbReference type="AlphaFoldDB" id="A0A1H9KUX3"/>
<organism evidence="3 4">
    <name type="scientific">Faunimonas pinastri</name>
    <dbReference type="NCBI Taxonomy" id="1855383"/>
    <lineage>
        <taxon>Bacteria</taxon>
        <taxon>Pseudomonadati</taxon>
        <taxon>Pseudomonadota</taxon>
        <taxon>Alphaproteobacteria</taxon>
        <taxon>Hyphomicrobiales</taxon>
        <taxon>Afifellaceae</taxon>
        <taxon>Faunimonas</taxon>
    </lineage>
</organism>
<dbReference type="Pfam" id="PF09835">
    <property type="entry name" value="DUF2062"/>
    <property type="match status" value="1"/>
</dbReference>
<dbReference type="InterPro" id="IPR018639">
    <property type="entry name" value="DUF2062"/>
</dbReference>
<dbReference type="RefSeq" id="WP_092497490.1">
    <property type="nucleotide sequence ID" value="NZ_FOFG01000010.1"/>
</dbReference>
<dbReference type="Proteomes" id="UP000199647">
    <property type="component" value="Unassembled WGS sequence"/>
</dbReference>